<dbReference type="Pfam" id="PF00535">
    <property type="entry name" value="Glycos_transf_2"/>
    <property type="match status" value="1"/>
</dbReference>
<comment type="subcellular location">
    <subcellularLocation>
        <location evidence="1">Cell membrane</location>
    </subcellularLocation>
</comment>
<evidence type="ECO:0000259" key="6">
    <source>
        <dbReference type="Pfam" id="PF00535"/>
    </source>
</evidence>
<dbReference type="AlphaFoldDB" id="A0A6M3ID51"/>
<keyword evidence="2" id="KW-1003">Cell membrane</keyword>
<accession>A0A6M3ID51</accession>
<dbReference type="GO" id="GO:0005886">
    <property type="term" value="C:plasma membrane"/>
    <property type="evidence" value="ECO:0007669"/>
    <property type="project" value="UniProtKB-SubCell"/>
</dbReference>
<name>A0A6M3ID51_9ZZZZ</name>
<evidence type="ECO:0000256" key="3">
    <source>
        <dbReference type="ARBA" id="ARBA00022676"/>
    </source>
</evidence>
<keyword evidence="3" id="KW-0328">Glycosyltransferase</keyword>
<sequence length="255" mass="28248">MIAAGLILSYLLLKHERMNTLVNQDSSELVDMSMVGSVTIILPTLNEEDSVEQSLFDLEDQNVRLAYPEFFEVIVADSESVDRTVQLASNFDVSVFNVVRGKLNAIDAVMRHARGDIIVAVDADSRYAPNFLNLMLNHFVDSEVVGVSGSGLYDGYPLVSVLRESIASMLPRMTGRGSAYRKDAYFSVGGFDLSIDQTDSFAMVNEEEFGLWSRLSQIGKVVNEDRASVLTSARRIDCMLGAKNDYCQSLGKDRF</sequence>
<dbReference type="EMBL" id="MT141153">
    <property type="protein sequence ID" value="QJA55355.1"/>
    <property type="molecule type" value="Genomic_DNA"/>
</dbReference>
<protein>
    <submittedName>
        <fullName evidence="7">Putative glycosyltransferase</fullName>
    </submittedName>
</protein>
<evidence type="ECO:0000256" key="1">
    <source>
        <dbReference type="ARBA" id="ARBA00004236"/>
    </source>
</evidence>
<dbReference type="InterPro" id="IPR001173">
    <property type="entry name" value="Glyco_trans_2-like"/>
</dbReference>
<dbReference type="PANTHER" id="PTHR43646:SF2">
    <property type="entry name" value="GLYCOSYLTRANSFERASE 2-LIKE DOMAIN-CONTAINING PROTEIN"/>
    <property type="match status" value="1"/>
</dbReference>
<dbReference type="SUPFAM" id="SSF53448">
    <property type="entry name" value="Nucleotide-diphospho-sugar transferases"/>
    <property type="match status" value="1"/>
</dbReference>
<dbReference type="Gene3D" id="3.90.550.10">
    <property type="entry name" value="Spore Coat Polysaccharide Biosynthesis Protein SpsA, Chain A"/>
    <property type="match status" value="1"/>
</dbReference>
<dbReference type="InterPro" id="IPR029044">
    <property type="entry name" value="Nucleotide-diphossugar_trans"/>
</dbReference>
<keyword evidence="5" id="KW-0472">Membrane</keyword>
<dbReference type="CDD" id="cd06423">
    <property type="entry name" value="CESA_like"/>
    <property type="match status" value="1"/>
</dbReference>
<organism evidence="7">
    <name type="scientific">viral metagenome</name>
    <dbReference type="NCBI Taxonomy" id="1070528"/>
    <lineage>
        <taxon>unclassified sequences</taxon>
        <taxon>metagenomes</taxon>
        <taxon>organismal metagenomes</taxon>
    </lineage>
</organism>
<proteinExistence type="predicted"/>
<feature type="domain" description="Glycosyltransferase 2-like" evidence="6">
    <location>
        <begin position="39"/>
        <end position="156"/>
    </location>
</feature>
<evidence type="ECO:0000256" key="2">
    <source>
        <dbReference type="ARBA" id="ARBA00022475"/>
    </source>
</evidence>
<evidence type="ECO:0000313" key="7">
    <source>
        <dbReference type="EMBL" id="QJA55355.1"/>
    </source>
</evidence>
<keyword evidence="4 7" id="KW-0808">Transferase</keyword>
<dbReference type="PANTHER" id="PTHR43646">
    <property type="entry name" value="GLYCOSYLTRANSFERASE"/>
    <property type="match status" value="1"/>
</dbReference>
<evidence type="ECO:0000256" key="5">
    <source>
        <dbReference type="ARBA" id="ARBA00023136"/>
    </source>
</evidence>
<gene>
    <name evidence="7" type="ORF">MM415B02061_0013</name>
</gene>
<reference evidence="7" key="1">
    <citation type="submission" date="2020-03" db="EMBL/GenBank/DDBJ databases">
        <title>The deep terrestrial virosphere.</title>
        <authorList>
            <person name="Holmfeldt K."/>
            <person name="Nilsson E."/>
            <person name="Simone D."/>
            <person name="Lopez-Fernandez M."/>
            <person name="Wu X."/>
            <person name="de Brujin I."/>
            <person name="Lundin D."/>
            <person name="Andersson A."/>
            <person name="Bertilsson S."/>
            <person name="Dopson M."/>
        </authorList>
    </citation>
    <scope>NUCLEOTIDE SEQUENCE</scope>
    <source>
        <strain evidence="7">MM415B02061</strain>
    </source>
</reference>
<dbReference type="GO" id="GO:0016757">
    <property type="term" value="F:glycosyltransferase activity"/>
    <property type="evidence" value="ECO:0007669"/>
    <property type="project" value="UniProtKB-KW"/>
</dbReference>
<evidence type="ECO:0000256" key="4">
    <source>
        <dbReference type="ARBA" id="ARBA00022679"/>
    </source>
</evidence>